<accession>A0A0X8FFE9</accession>
<dbReference type="AlphaFoldDB" id="A0A0X8FFE9"/>
<name>A0A0X8FFE9_9LACT</name>
<keyword evidence="2 5" id="KW-0808">Transferase</keyword>
<dbReference type="InterPro" id="IPR007848">
    <property type="entry name" value="Small_mtfrase_dom"/>
</dbReference>
<dbReference type="InterPro" id="IPR046977">
    <property type="entry name" value="RsmC/RlmG"/>
</dbReference>
<dbReference type="PANTHER" id="PTHR47816">
    <property type="entry name" value="RIBOSOMAL RNA SMALL SUBUNIT METHYLTRANSFERASE C"/>
    <property type="match status" value="1"/>
</dbReference>
<evidence type="ECO:0000313" key="4">
    <source>
        <dbReference type="EMBL" id="MCY3052813.1"/>
    </source>
</evidence>
<proteinExistence type="predicted"/>
<evidence type="ECO:0000256" key="2">
    <source>
        <dbReference type="ARBA" id="ARBA00022679"/>
    </source>
</evidence>
<dbReference type="Gene3D" id="3.40.50.150">
    <property type="entry name" value="Vaccinia Virus protein VP39"/>
    <property type="match status" value="1"/>
</dbReference>
<evidence type="ECO:0000259" key="3">
    <source>
        <dbReference type="Pfam" id="PF05175"/>
    </source>
</evidence>
<evidence type="ECO:0000313" key="7">
    <source>
        <dbReference type="Proteomes" id="UP001069145"/>
    </source>
</evidence>
<dbReference type="SUPFAM" id="SSF53335">
    <property type="entry name" value="S-adenosyl-L-methionine-dependent methyltransferases"/>
    <property type="match status" value="1"/>
</dbReference>
<dbReference type="GO" id="GO:0008757">
    <property type="term" value="F:S-adenosylmethionine-dependent methyltransferase activity"/>
    <property type="evidence" value="ECO:0007669"/>
    <property type="project" value="InterPro"/>
</dbReference>
<protein>
    <submittedName>
        <fullName evidence="5">Class I SAM-dependent methyltransferase</fullName>
    </submittedName>
</protein>
<dbReference type="EMBL" id="JAOTML010000002">
    <property type="protein sequence ID" value="MCY3052813.1"/>
    <property type="molecule type" value="Genomic_DNA"/>
</dbReference>
<gene>
    <name evidence="5" type="ORF">I6G68_02525</name>
    <name evidence="4" type="ORF">ODY43_02330</name>
</gene>
<dbReference type="CDD" id="cd02440">
    <property type="entry name" value="AdoMet_MTases"/>
    <property type="match status" value="1"/>
</dbReference>
<keyword evidence="1 5" id="KW-0489">Methyltransferase</keyword>
<reference evidence="5 6" key="1">
    <citation type="submission" date="2020-12" db="EMBL/GenBank/DDBJ databases">
        <title>FDA dAtabase for Regulatory Grade micrObial Sequences (FDA-ARGOS): Supporting development and validation of Infectious Disease Dx tests.</title>
        <authorList>
            <person name="Sproer C."/>
            <person name="Gronow S."/>
            <person name="Severitt S."/>
            <person name="Schroder I."/>
            <person name="Tallon L."/>
            <person name="Sadzewicz L."/>
            <person name="Zhao X."/>
            <person name="Boylan J."/>
            <person name="Ott S."/>
            <person name="Bowen H."/>
            <person name="Vavikolanu K."/>
            <person name="Mehta A."/>
            <person name="Aluvathingal J."/>
            <person name="Nadendla S."/>
            <person name="Lowell S."/>
            <person name="Myers T."/>
            <person name="Yan Y."/>
            <person name="Sichtig H."/>
        </authorList>
    </citation>
    <scope>NUCLEOTIDE SEQUENCE [LARGE SCALE GENOMIC DNA]</scope>
    <source>
        <strain evidence="5 6">FDAARGOS_911</strain>
    </source>
</reference>
<dbReference type="GeneID" id="35766830"/>
<dbReference type="InterPro" id="IPR029063">
    <property type="entry name" value="SAM-dependent_MTases_sf"/>
</dbReference>
<dbReference type="PANTHER" id="PTHR47816:SF4">
    <property type="entry name" value="RIBOSOMAL RNA SMALL SUBUNIT METHYLTRANSFERASE C"/>
    <property type="match status" value="1"/>
</dbReference>
<dbReference type="KEGG" id="aun:AWM73_07495"/>
<dbReference type="RefSeq" id="WP_060778757.1">
    <property type="nucleotide sequence ID" value="NZ_CAJHLF010000004.1"/>
</dbReference>
<evidence type="ECO:0000313" key="6">
    <source>
        <dbReference type="Proteomes" id="UP000594771"/>
    </source>
</evidence>
<dbReference type="OrthoDB" id="9764961at2"/>
<dbReference type="GO" id="GO:0032259">
    <property type="term" value="P:methylation"/>
    <property type="evidence" value="ECO:0007669"/>
    <property type="project" value="UniProtKB-KW"/>
</dbReference>
<evidence type="ECO:0000256" key="1">
    <source>
        <dbReference type="ARBA" id="ARBA00022603"/>
    </source>
</evidence>
<reference evidence="4" key="2">
    <citation type="submission" date="2022-09" db="EMBL/GenBank/DDBJ databases">
        <title>Aerococcus urinae taxonomy study.</title>
        <authorList>
            <person name="Christensen J."/>
            <person name="Senneby E."/>
        </authorList>
    </citation>
    <scope>NUCLEOTIDE SEQUENCE</scope>
    <source>
        <strain evidence="4">NLD-066-U95</strain>
    </source>
</reference>
<dbReference type="Proteomes" id="UP000594771">
    <property type="component" value="Chromosome"/>
</dbReference>
<sequence length="200" mass="22467">MSHQYFEDNSQLAHDKKTWQTVVNGRTYEFITDSGVFSRGRLDYGTRVMLEALLKEGKTYHKILDLGCGYGPVGTVLGDHYPKAHLDLVDVNERALALAKENLALNQVGPADYYFSSAYDNLSQQDYDLIITNPPIRAGKKVVHAFIEGAYDHLKAGGDLVLVIQKKQGAPSAKKKMEEVFNNVTEIDRDKGYWVLVSQR</sequence>
<organism evidence="5 6">
    <name type="scientific">Aerococcus urinae</name>
    <dbReference type="NCBI Taxonomy" id="1376"/>
    <lineage>
        <taxon>Bacteria</taxon>
        <taxon>Bacillati</taxon>
        <taxon>Bacillota</taxon>
        <taxon>Bacilli</taxon>
        <taxon>Lactobacillales</taxon>
        <taxon>Aerococcaceae</taxon>
        <taxon>Aerococcus</taxon>
    </lineage>
</organism>
<dbReference type="Proteomes" id="UP001069145">
    <property type="component" value="Unassembled WGS sequence"/>
</dbReference>
<dbReference type="Pfam" id="PF05175">
    <property type="entry name" value="MTS"/>
    <property type="match status" value="1"/>
</dbReference>
<dbReference type="EMBL" id="CP065662">
    <property type="protein sequence ID" value="QPS01971.1"/>
    <property type="molecule type" value="Genomic_DNA"/>
</dbReference>
<evidence type="ECO:0000313" key="5">
    <source>
        <dbReference type="EMBL" id="QPS01971.1"/>
    </source>
</evidence>
<dbReference type="PRINTS" id="PR00507">
    <property type="entry name" value="N12N6MTFRASE"/>
</dbReference>
<feature type="domain" description="Methyltransferase small" evidence="3">
    <location>
        <begin position="28"/>
        <end position="196"/>
    </location>
</feature>
<keyword evidence="7" id="KW-1185">Reference proteome</keyword>